<dbReference type="SUPFAM" id="SSF52540">
    <property type="entry name" value="P-loop containing nucleoside triphosphate hydrolases"/>
    <property type="match status" value="1"/>
</dbReference>
<evidence type="ECO:0000313" key="1">
    <source>
        <dbReference type="EMBL" id="CAD9202807.1"/>
    </source>
</evidence>
<sequence>MTLHLRDFVSNIAAGYETELQGLPGFPVTCTGCLLCGPPSSGKTTLLFNYAAAVAGRGKTAICLLRRDKIEQCSPLPPAGKNLADDAAFELVKLKYVESTEDLLRFAACMHLLPEPPGAILVDDLSEIMGPSSYMPGEVARVLAFLADAANHATNRGLSSSSCTLVVTEQVGSDGPKNLFVYRRWLPVVLTLVPDGADNLLTIHPLTHENQSLDRCLNVQIVLRVQQSAICVSGVK</sequence>
<protein>
    <submittedName>
        <fullName evidence="1">Uncharacterized protein</fullName>
    </submittedName>
</protein>
<dbReference type="GO" id="GO:0003697">
    <property type="term" value="F:single-stranded DNA binding"/>
    <property type="evidence" value="ECO:0007669"/>
    <property type="project" value="TreeGrafter"/>
</dbReference>
<dbReference type="PANTHER" id="PTHR28653">
    <property type="match status" value="1"/>
</dbReference>
<dbReference type="PANTHER" id="PTHR28653:SF1">
    <property type="entry name" value="ATPASE SWSAP1"/>
    <property type="match status" value="1"/>
</dbReference>
<dbReference type="Gene3D" id="3.40.50.300">
    <property type="entry name" value="P-loop containing nucleotide triphosphate hydrolases"/>
    <property type="match status" value="1"/>
</dbReference>
<organism evidence="1">
    <name type="scientific">Tetraselmis chuii</name>
    <dbReference type="NCBI Taxonomy" id="63592"/>
    <lineage>
        <taxon>Eukaryota</taxon>
        <taxon>Viridiplantae</taxon>
        <taxon>Chlorophyta</taxon>
        <taxon>core chlorophytes</taxon>
        <taxon>Chlorodendrophyceae</taxon>
        <taxon>Chlorodendrales</taxon>
        <taxon>Chlorodendraceae</taxon>
        <taxon>Tetraselmis</taxon>
    </lineage>
</organism>
<reference evidence="1" key="1">
    <citation type="submission" date="2021-01" db="EMBL/GenBank/DDBJ databases">
        <authorList>
            <person name="Corre E."/>
            <person name="Pelletier E."/>
            <person name="Niang G."/>
            <person name="Scheremetjew M."/>
            <person name="Finn R."/>
            <person name="Kale V."/>
            <person name="Holt S."/>
            <person name="Cochrane G."/>
            <person name="Meng A."/>
            <person name="Brown T."/>
            <person name="Cohen L."/>
        </authorList>
    </citation>
    <scope>NUCLEOTIDE SEQUENCE</scope>
    <source>
        <strain evidence="1">PLY429</strain>
    </source>
</reference>
<dbReference type="AlphaFoldDB" id="A0A7S1SLT2"/>
<dbReference type="GO" id="GO:0097196">
    <property type="term" value="C:Shu complex"/>
    <property type="evidence" value="ECO:0007669"/>
    <property type="project" value="TreeGrafter"/>
</dbReference>
<dbReference type="EMBL" id="HBGG01010001">
    <property type="protein sequence ID" value="CAD9202807.1"/>
    <property type="molecule type" value="Transcribed_RNA"/>
</dbReference>
<gene>
    <name evidence="1" type="ORF">TCHU04912_LOCUS5040</name>
</gene>
<proteinExistence type="predicted"/>
<dbReference type="InterPro" id="IPR027417">
    <property type="entry name" value="P-loop_NTPase"/>
</dbReference>
<dbReference type="GO" id="GO:0000724">
    <property type="term" value="P:double-strand break repair via homologous recombination"/>
    <property type="evidence" value="ECO:0007669"/>
    <property type="project" value="TreeGrafter"/>
</dbReference>
<accession>A0A7S1SLT2</accession>
<name>A0A7S1SLT2_9CHLO</name>